<evidence type="ECO:0000313" key="3">
    <source>
        <dbReference type="EMBL" id="KLO12496.1"/>
    </source>
</evidence>
<feature type="region of interest" description="Disordered" evidence="1">
    <location>
        <begin position="162"/>
        <end position="189"/>
    </location>
</feature>
<sequence length="189" mass="19673">MVSFRALILAASTVCFVVAAPMNLEKRIAQVISDSTQKWEQSCLAAGGADKCNPLSITAFSALLAGGGDCDQQNAADAMIDLAKTLKNNPEMIKLTQIFAQQPRNSPNSLSVPYCQTAPKNSELNGLFQCQFDGVDAKTFVGNLAVGASGTIPFGRKTAVNPPKSCPAHTSGGVADGTQLVSLTQNPGV</sequence>
<gene>
    <name evidence="3" type="ORF">SCHPADRAFT_890727</name>
</gene>
<keyword evidence="4" id="KW-1185">Reference proteome</keyword>
<proteinExistence type="predicted"/>
<feature type="compositionally biased region" description="Polar residues" evidence="1">
    <location>
        <begin position="179"/>
        <end position="189"/>
    </location>
</feature>
<dbReference type="InParanoid" id="A0A0H2S6P2"/>
<dbReference type="AlphaFoldDB" id="A0A0H2S6P2"/>
<name>A0A0H2S6P2_9AGAM</name>
<keyword evidence="2" id="KW-0732">Signal</keyword>
<dbReference type="Proteomes" id="UP000053477">
    <property type="component" value="Unassembled WGS sequence"/>
</dbReference>
<reference evidence="3 4" key="1">
    <citation type="submission" date="2015-04" db="EMBL/GenBank/DDBJ databases">
        <title>Complete genome sequence of Schizopora paradoxa KUC8140, a cosmopolitan wood degrader in East Asia.</title>
        <authorList>
            <consortium name="DOE Joint Genome Institute"/>
            <person name="Min B."/>
            <person name="Park H."/>
            <person name="Jang Y."/>
            <person name="Kim J.-J."/>
            <person name="Kim K.H."/>
            <person name="Pangilinan J."/>
            <person name="Lipzen A."/>
            <person name="Riley R."/>
            <person name="Grigoriev I.V."/>
            <person name="Spatafora J.W."/>
            <person name="Choi I.-G."/>
        </authorList>
    </citation>
    <scope>NUCLEOTIDE SEQUENCE [LARGE SCALE GENOMIC DNA]</scope>
    <source>
        <strain evidence="3 4">KUC8140</strain>
    </source>
</reference>
<dbReference type="OrthoDB" id="2362516at2759"/>
<evidence type="ECO:0000256" key="2">
    <source>
        <dbReference type="SAM" id="SignalP"/>
    </source>
</evidence>
<feature type="chain" id="PRO_5005202438" evidence="2">
    <location>
        <begin position="20"/>
        <end position="189"/>
    </location>
</feature>
<accession>A0A0H2S6P2</accession>
<feature type="signal peptide" evidence="2">
    <location>
        <begin position="1"/>
        <end position="19"/>
    </location>
</feature>
<dbReference type="EMBL" id="KQ085976">
    <property type="protein sequence ID" value="KLO12496.1"/>
    <property type="molecule type" value="Genomic_DNA"/>
</dbReference>
<evidence type="ECO:0000313" key="4">
    <source>
        <dbReference type="Proteomes" id="UP000053477"/>
    </source>
</evidence>
<organism evidence="3 4">
    <name type="scientific">Schizopora paradoxa</name>
    <dbReference type="NCBI Taxonomy" id="27342"/>
    <lineage>
        <taxon>Eukaryota</taxon>
        <taxon>Fungi</taxon>
        <taxon>Dikarya</taxon>
        <taxon>Basidiomycota</taxon>
        <taxon>Agaricomycotina</taxon>
        <taxon>Agaricomycetes</taxon>
        <taxon>Hymenochaetales</taxon>
        <taxon>Schizoporaceae</taxon>
        <taxon>Schizopora</taxon>
    </lineage>
</organism>
<evidence type="ECO:0000256" key="1">
    <source>
        <dbReference type="SAM" id="MobiDB-lite"/>
    </source>
</evidence>
<protein>
    <submittedName>
        <fullName evidence="3">Uncharacterized protein</fullName>
    </submittedName>
</protein>